<proteinExistence type="predicted"/>
<evidence type="ECO:0000313" key="3">
    <source>
        <dbReference type="Proteomes" id="UP000718821"/>
    </source>
</evidence>
<comment type="caution">
    <text evidence="2">The sequence shown here is derived from an EMBL/GenBank/DDBJ whole genome shotgun (WGS) entry which is preliminary data.</text>
</comment>
<dbReference type="PROSITE" id="PS51186">
    <property type="entry name" value="GNAT"/>
    <property type="match status" value="1"/>
</dbReference>
<dbReference type="GO" id="GO:0016747">
    <property type="term" value="F:acyltransferase activity, transferring groups other than amino-acyl groups"/>
    <property type="evidence" value="ECO:0007669"/>
    <property type="project" value="InterPro"/>
</dbReference>
<dbReference type="SUPFAM" id="SSF55729">
    <property type="entry name" value="Acyl-CoA N-acyltransferases (Nat)"/>
    <property type="match status" value="1"/>
</dbReference>
<dbReference type="InterPro" id="IPR016181">
    <property type="entry name" value="Acyl_CoA_acyltransferase"/>
</dbReference>
<dbReference type="EMBL" id="JACLYU010000030">
    <property type="protein sequence ID" value="MBM6700411.1"/>
    <property type="molecule type" value="Genomic_DNA"/>
</dbReference>
<sequence>MMNDRCRDVTLRRLTAGDDAEFLAMLRKAWYAEHPEPCGRLMAEVDWQGCLARATEALVAVDATTGSPLGVILVRVDALDRRPAFNRHRRRAALAGLRLAATRGGARGLAELTAIDLTDRRLLREAVGKRGGRPYPAEIVLFIVAPEARGRGVGGRLFRAAMAYLGEHDVDEYFLFTDTGCDVGFYEHQGLARMAARDLADPGSAYASTFFVYEGRVPPLP</sequence>
<reference evidence="2" key="1">
    <citation type="submission" date="2020-08" db="EMBL/GenBank/DDBJ databases">
        <authorList>
            <person name="Cejkova D."/>
            <person name="Kubasova T."/>
            <person name="Jahodarova E."/>
            <person name="Rychlik I."/>
        </authorList>
    </citation>
    <scope>NUCLEOTIDE SEQUENCE</scope>
    <source>
        <strain evidence="2">An836</strain>
    </source>
</reference>
<dbReference type="InterPro" id="IPR000182">
    <property type="entry name" value="GNAT_dom"/>
</dbReference>
<organism evidence="2 3">
    <name type="scientific">Bifidobacterium pullorum subsp. saeculare</name>
    <dbReference type="NCBI Taxonomy" id="78257"/>
    <lineage>
        <taxon>Bacteria</taxon>
        <taxon>Bacillati</taxon>
        <taxon>Actinomycetota</taxon>
        <taxon>Actinomycetes</taxon>
        <taxon>Bifidobacteriales</taxon>
        <taxon>Bifidobacteriaceae</taxon>
        <taxon>Bifidobacterium</taxon>
    </lineage>
</organism>
<evidence type="ECO:0000259" key="1">
    <source>
        <dbReference type="PROSITE" id="PS51186"/>
    </source>
</evidence>
<dbReference type="RefSeq" id="WP_204469729.1">
    <property type="nucleotide sequence ID" value="NZ_JACLYU010000030.1"/>
</dbReference>
<dbReference type="Pfam" id="PF00583">
    <property type="entry name" value="Acetyltransf_1"/>
    <property type="match status" value="1"/>
</dbReference>
<dbReference type="Gene3D" id="3.40.630.30">
    <property type="match status" value="1"/>
</dbReference>
<keyword evidence="3" id="KW-1185">Reference proteome</keyword>
<accession>A0A938WYU3</accession>
<evidence type="ECO:0000313" key="2">
    <source>
        <dbReference type="EMBL" id="MBM6700411.1"/>
    </source>
</evidence>
<dbReference type="Proteomes" id="UP000718821">
    <property type="component" value="Unassembled WGS sequence"/>
</dbReference>
<dbReference type="AlphaFoldDB" id="A0A938WYU3"/>
<reference evidence="2" key="2">
    <citation type="journal article" date="2021" name="Sci. Rep.">
        <title>The distribution of antibiotic resistance genes in chicken gut microbiota commensals.</title>
        <authorList>
            <person name="Juricova H."/>
            <person name="Matiasovicova J."/>
            <person name="Kubasova T."/>
            <person name="Cejkova D."/>
            <person name="Rychlik I."/>
        </authorList>
    </citation>
    <scope>NUCLEOTIDE SEQUENCE</scope>
    <source>
        <strain evidence="2">An836</strain>
    </source>
</reference>
<protein>
    <submittedName>
        <fullName evidence="2">GNAT family N-acetyltransferase</fullName>
    </submittedName>
</protein>
<dbReference type="CDD" id="cd04301">
    <property type="entry name" value="NAT_SF"/>
    <property type="match status" value="1"/>
</dbReference>
<feature type="domain" description="N-acetyltransferase" evidence="1">
    <location>
        <begin position="71"/>
        <end position="213"/>
    </location>
</feature>
<gene>
    <name evidence="2" type="ORF">H7U32_08930</name>
</gene>
<name>A0A938WYU3_9BIFI</name>